<dbReference type="Proteomes" id="UP000653631">
    <property type="component" value="Unassembled WGS sequence"/>
</dbReference>
<dbReference type="Pfam" id="PF13614">
    <property type="entry name" value="AAA_31"/>
    <property type="match status" value="1"/>
</dbReference>
<evidence type="ECO:0000313" key="3">
    <source>
        <dbReference type="Proteomes" id="UP000653631"/>
    </source>
</evidence>
<comment type="caution">
    <text evidence="2">The sequence shown here is derived from an EMBL/GenBank/DDBJ whole genome shotgun (WGS) entry which is preliminary data.</text>
</comment>
<dbReference type="PANTHER" id="PTHR13696">
    <property type="entry name" value="P-LOOP CONTAINING NUCLEOSIDE TRIPHOSPHATE HYDROLASE"/>
    <property type="match status" value="1"/>
</dbReference>
<dbReference type="InterPro" id="IPR025669">
    <property type="entry name" value="AAA_dom"/>
</dbReference>
<dbReference type="CDD" id="cd02042">
    <property type="entry name" value="ParAB_family"/>
    <property type="match status" value="1"/>
</dbReference>
<dbReference type="PANTHER" id="PTHR13696:SF99">
    <property type="entry name" value="COBYRINIC ACID AC-DIAMIDE SYNTHASE"/>
    <property type="match status" value="1"/>
</dbReference>
<feature type="domain" description="AAA" evidence="1">
    <location>
        <begin position="9"/>
        <end position="227"/>
    </location>
</feature>
<reference evidence="2 3" key="1">
    <citation type="submission" date="2021-01" db="EMBL/GenBank/DDBJ databases">
        <title>Development of a method for detection of lactic acid bacteria that cause putrefactive shochu mash.</title>
        <authorList>
            <person name="Takashita H."/>
            <person name="Fujihara E."/>
            <person name="Takayama K."/>
            <person name="Yamamoto H."/>
            <person name="Mizutani M."/>
            <person name="Kajiwara Y."/>
        </authorList>
    </citation>
    <scope>NUCLEOTIDE SEQUENCE [LARGE SCALE GENOMIC DNA]</scope>
    <source>
        <strain evidence="2 3">01-B1</strain>
    </source>
</reference>
<evidence type="ECO:0000313" key="2">
    <source>
        <dbReference type="EMBL" id="GIC72696.1"/>
    </source>
</evidence>
<dbReference type="Gene3D" id="3.40.50.300">
    <property type="entry name" value="P-loop containing nucleotide triphosphate hydrolases"/>
    <property type="match status" value="1"/>
</dbReference>
<proteinExistence type="predicted"/>
<protein>
    <submittedName>
        <fullName evidence="2">Chromosome partitioning protein ParA</fullName>
    </submittedName>
</protein>
<dbReference type="EMBL" id="BOLH01000020">
    <property type="protein sequence ID" value="GIC72696.1"/>
    <property type="molecule type" value="Genomic_DNA"/>
</dbReference>
<dbReference type="InterPro" id="IPR050678">
    <property type="entry name" value="DNA_Partitioning_ATPase"/>
</dbReference>
<dbReference type="AlphaFoldDB" id="A0ABD0AP01"/>
<sequence length="316" mass="35784">MAKEDHDCKVISFINMKGGVGKTTLSIGIADYLANYKNYKTLFIDMDPQFNGTQGLLDYYKKRETISLIQDCEKINRNQAKNLLDTCEYNYYTEKIKKLGKTIYKLFIPQMSVSKGYSSPISNELITNLTSNLSIICGDLDLVLANRSNDYSFIYRLSKFLKDNKLKEDYEYIIIDCPPTLTIYTDSALCASDYYVIPNRIDRYSITGIDSLQNSIKGLISTQDLNLKCLGIIYTMVPLGIGKKQERIKHSFESKKAVNELDIFSSESHIVNDIQVGITGGTLPTKYQESLSDIEAITEELISRTNGNESERDGNE</sequence>
<dbReference type="RefSeq" id="WP_203623007.1">
    <property type="nucleotide sequence ID" value="NZ_BOLH01000020.1"/>
</dbReference>
<gene>
    <name evidence="2" type="ORF">LF01B1_17110</name>
</gene>
<name>A0ABD0AP01_LIMFE</name>
<evidence type="ECO:0000259" key="1">
    <source>
        <dbReference type="Pfam" id="PF13614"/>
    </source>
</evidence>
<organism evidence="2 3">
    <name type="scientific">Limosilactobacillus fermentum</name>
    <name type="common">Lactobacillus fermentum</name>
    <dbReference type="NCBI Taxonomy" id="1613"/>
    <lineage>
        <taxon>Bacteria</taxon>
        <taxon>Bacillati</taxon>
        <taxon>Bacillota</taxon>
        <taxon>Bacilli</taxon>
        <taxon>Lactobacillales</taxon>
        <taxon>Lactobacillaceae</taxon>
        <taxon>Limosilactobacillus</taxon>
    </lineage>
</organism>
<dbReference type="InterPro" id="IPR027417">
    <property type="entry name" value="P-loop_NTPase"/>
</dbReference>
<dbReference type="SUPFAM" id="SSF52540">
    <property type="entry name" value="P-loop containing nucleoside triphosphate hydrolases"/>
    <property type="match status" value="1"/>
</dbReference>
<accession>A0ABD0AP01</accession>